<organism evidence="3 5">
    <name type="scientific">Saliniramus fredricksonii</name>
    <dbReference type="NCBI Taxonomy" id="1653334"/>
    <lineage>
        <taxon>Bacteria</taxon>
        <taxon>Pseudomonadati</taxon>
        <taxon>Pseudomonadota</taxon>
        <taxon>Alphaproteobacteria</taxon>
        <taxon>Hyphomicrobiales</taxon>
        <taxon>Salinarimonadaceae</taxon>
        <taxon>Saliniramus</taxon>
    </lineage>
</organism>
<dbReference type="RefSeq" id="WP_165604046.1">
    <property type="nucleotide sequence ID" value="NZ_FMBM01000002.1"/>
</dbReference>
<dbReference type="AlphaFoldDB" id="A0A0P8BP10"/>
<name>A0A0P8BP10_9HYPH</name>
<dbReference type="Proteomes" id="UP000050497">
    <property type="component" value="Unassembled WGS sequence"/>
</dbReference>
<sequence length="185" mass="19728">MMRESARKGSAPTRNTLYRSSPPLREGAIVTRHDGRSSAGAVRRALLAGILYIPLAACSFSMPLSPFGATPDPITTGSIGPVSPLADAHDHEDWRRARAALAVALDPQGSGTRVGWDNPETGNAGAFESASNPYVRDDRVCRDFEADLSFAEKPPRTGKGIACRMSEADWRIDGFSAENDAADAL</sequence>
<reference evidence="4 6" key="2">
    <citation type="submission" date="2016-08" db="EMBL/GenBank/DDBJ databases">
        <authorList>
            <person name="Varghese N."/>
            <person name="Submissions Spin"/>
        </authorList>
    </citation>
    <scope>NUCLEOTIDE SEQUENCE [LARGE SCALE GENOMIC DNA]</scope>
    <source>
        <strain evidence="4 6">HL-109</strain>
    </source>
</reference>
<reference evidence="3 5" key="1">
    <citation type="submission" date="2015-09" db="EMBL/GenBank/DDBJ databases">
        <title>Identification and resolution of microdiversity through metagenomic sequencing of parallel consortia.</title>
        <authorList>
            <person name="Nelson W.C."/>
            <person name="Romine M.F."/>
            <person name="Lindemann S.R."/>
        </authorList>
    </citation>
    <scope>NUCLEOTIDE SEQUENCE [LARGE SCALE GENOMIC DNA]</scope>
    <source>
        <strain evidence="3">HL-109</strain>
    </source>
</reference>
<dbReference type="InterPro" id="IPR032635">
    <property type="entry name" value="Anti_2"/>
</dbReference>
<proteinExistence type="predicted"/>
<dbReference type="EMBL" id="LJSX01000008">
    <property type="protein sequence ID" value="KPQ11345.1"/>
    <property type="molecule type" value="Genomic_DNA"/>
</dbReference>
<keyword evidence="6" id="KW-1185">Reference proteome</keyword>
<evidence type="ECO:0000313" key="3">
    <source>
        <dbReference type="EMBL" id="KPQ11345.1"/>
    </source>
</evidence>
<evidence type="ECO:0000256" key="1">
    <source>
        <dbReference type="SAM" id="MobiDB-lite"/>
    </source>
</evidence>
<dbReference type="EMBL" id="FMBM01000002">
    <property type="protein sequence ID" value="SCC82005.1"/>
    <property type="molecule type" value="Genomic_DNA"/>
</dbReference>
<accession>A0A0P8BP10</accession>
<feature type="domain" description="Surface antigen" evidence="2">
    <location>
        <begin position="72"/>
        <end position="176"/>
    </location>
</feature>
<feature type="region of interest" description="Disordered" evidence="1">
    <location>
        <begin position="1"/>
        <end position="21"/>
    </location>
</feature>
<comment type="caution">
    <text evidence="3">The sequence shown here is derived from an EMBL/GenBank/DDBJ whole genome shotgun (WGS) entry which is preliminary data.</text>
</comment>
<dbReference type="Pfam" id="PF16998">
    <property type="entry name" value="17kDa_Anti_2"/>
    <property type="match status" value="1"/>
</dbReference>
<dbReference type="STRING" id="1653334.GA0071312_2979"/>
<evidence type="ECO:0000259" key="2">
    <source>
        <dbReference type="Pfam" id="PF16998"/>
    </source>
</evidence>
<protein>
    <submittedName>
        <fullName evidence="4">Outer membrane surface antigen</fullName>
    </submittedName>
</protein>
<dbReference type="PATRIC" id="fig|1653334.4.peg.2441"/>
<evidence type="ECO:0000313" key="4">
    <source>
        <dbReference type="EMBL" id="SCC82005.1"/>
    </source>
</evidence>
<evidence type="ECO:0000313" key="5">
    <source>
        <dbReference type="Proteomes" id="UP000050497"/>
    </source>
</evidence>
<gene>
    <name evidence="4" type="ORF">GA0071312_2979</name>
    <name evidence="3" type="ORF">HLUCCO17_06830</name>
</gene>
<evidence type="ECO:0000313" key="6">
    <source>
        <dbReference type="Proteomes" id="UP000182800"/>
    </source>
</evidence>
<dbReference type="Proteomes" id="UP000182800">
    <property type="component" value="Unassembled WGS sequence"/>
</dbReference>